<evidence type="ECO:0000313" key="1">
    <source>
        <dbReference type="EMBL" id="TQL96824.1"/>
    </source>
</evidence>
<reference evidence="1 2" key="1">
    <citation type="submission" date="2019-06" db="EMBL/GenBank/DDBJ databases">
        <title>Sequencing the genomes of 1000 actinobacteria strains.</title>
        <authorList>
            <person name="Klenk H.-P."/>
        </authorList>
    </citation>
    <scope>NUCLEOTIDE SEQUENCE [LARGE SCALE GENOMIC DNA]</scope>
    <source>
        <strain evidence="1 2">DSM 102200</strain>
    </source>
</reference>
<gene>
    <name evidence="1" type="ORF">FB559_2377</name>
</gene>
<accession>A0A543CI95</accession>
<comment type="caution">
    <text evidence="1">The sequence shown here is derived from an EMBL/GenBank/DDBJ whole genome shotgun (WGS) entry which is preliminary data.</text>
</comment>
<dbReference type="InterPro" id="IPR013078">
    <property type="entry name" value="His_Pase_superF_clade-1"/>
</dbReference>
<dbReference type="InterPro" id="IPR029033">
    <property type="entry name" value="His_PPase_superfam"/>
</dbReference>
<dbReference type="AlphaFoldDB" id="A0A543CI95"/>
<dbReference type="CDD" id="cd07067">
    <property type="entry name" value="HP_PGM_like"/>
    <property type="match status" value="1"/>
</dbReference>
<proteinExistence type="predicted"/>
<protein>
    <submittedName>
        <fullName evidence="1">Broad specificity phosphatase PhoE</fullName>
    </submittedName>
</protein>
<dbReference type="PANTHER" id="PTHR48100:SF51">
    <property type="entry name" value="PHOSPHOGLYCERATE MUTASE"/>
    <property type="match status" value="1"/>
</dbReference>
<sequence length="210" mass="23376">MKTIVHLLRHGEVHNPQGVLYGRLPGYHLSDDGRLMADAAAKWFAGRDITVLYSSPMERAQETAAPIAATLGLPIGTDERLIEAANHFEGHTFGVGDGSLRRPEHWPFLWNPFRPSWGEPYEEIARRMLAAMADIREAAAGHEAVCVSHQLPIWVTRRKIEGRRLWHNPARRQCGLASVTSITYDDGRVVKVDYAEPAGELSRRPSVPGA</sequence>
<dbReference type="Pfam" id="PF00300">
    <property type="entry name" value="His_Phos_1"/>
    <property type="match status" value="1"/>
</dbReference>
<dbReference type="OrthoDB" id="3215466at2"/>
<dbReference type="EMBL" id="VFOZ01000001">
    <property type="protein sequence ID" value="TQL96824.1"/>
    <property type="molecule type" value="Genomic_DNA"/>
</dbReference>
<dbReference type="PANTHER" id="PTHR48100">
    <property type="entry name" value="BROAD-SPECIFICITY PHOSPHATASE YOR283W-RELATED"/>
    <property type="match status" value="1"/>
</dbReference>
<dbReference type="SUPFAM" id="SSF53254">
    <property type="entry name" value="Phosphoglycerate mutase-like"/>
    <property type="match status" value="1"/>
</dbReference>
<dbReference type="InterPro" id="IPR050275">
    <property type="entry name" value="PGM_Phosphatase"/>
</dbReference>
<dbReference type="Gene3D" id="3.40.50.1240">
    <property type="entry name" value="Phosphoglycerate mutase-like"/>
    <property type="match status" value="1"/>
</dbReference>
<keyword evidence="2" id="KW-1185">Reference proteome</keyword>
<dbReference type="Proteomes" id="UP000316096">
    <property type="component" value="Unassembled WGS sequence"/>
</dbReference>
<organism evidence="1 2">
    <name type="scientific">Actinoallomurus bryophytorum</name>
    <dbReference type="NCBI Taxonomy" id="1490222"/>
    <lineage>
        <taxon>Bacteria</taxon>
        <taxon>Bacillati</taxon>
        <taxon>Actinomycetota</taxon>
        <taxon>Actinomycetes</taxon>
        <taxon>Streptosporangiales</taxon>
        <taxon>Thermomonosporaceae</taxon>
        <taxon>Actinoallomurus</taxon>
    </lineage>
</organism>
<dbReference type="RefSeq" id="WP_141955633.1">
    <property type="nucleotide sequence ID" value="NZ_VFOZ01000001.1"/>
</dbReference>
<dbReference type="GO" id="GO:0005737">
    <property type="term" value="C:cytoplasm"/>
    <property type="evidence" value="ECO:0007669"/>
    <property type="project" value="TreeGrafter"/>
</dbReference>
<dbReference type="GO" id="GO:0016791">
    <property type="term" value="F:phosphatase activity"/>
    <property type="evidence" value="ECO:0007669"/>
    <property type="project" value="TreeGrafter"/>
</dbReference>
<name>A0A543CI95_9ACTN</name>
<dbReference type="SMART" id="SM00855">
    <property type="entry name" value="PGAM"/>
    <property type="match status" value="1"/>
</dbReference>
<evidence type="ECO:0000313" key="2">
    <source>
        <dbReference type="Proteomes" id="UP000316096"/>
    </source>
</evidence>